<name>D3B1E0_HETP5</name>
<reference evidence="2 3" key="1">
    <citation type="journal article" date="2011" name="Genome Res.">
        <title>Phylogeny-wide analysis of social amoeba genomes highlights ancient origins for complex intercellular communication.</title>
        <authorList>
            <person name="Heidel A.J."/>
            <person name="Lawal H.M."/>
            <person name="Felder M."/>
            <person name="Schilde C."/>
            <person name="Helps N.R."/>
            <person name="Tunggal B."/>
            <person name="Rivero F."/>
            <person name="John U."/>
            <person name="Schleicher M."/>
            <person name="Eichinger L."/>
            <person name="Platzer M."/>
            <person name="Noegel A.A."/>
            <person name="Schaap P."/>
            <person name="Gloeckner G."/>
        </authorList>
    </citation>
    <scope>NUCLEOTIDE SEQUENCE [LARGE SCALE GENOMIC DNA]</scope>
    <source>
        <strain evidence="3">ATCC 26659 / Pp 5 / PN500</strain>
    </source>
</reference>
<dbReference type="RefSeq" id="XP_020437223.1">
    <property type="nucleotide sequence ID" value="XM_020573106.1"/>
</dbReference>
<dbReference type="InterPro" id="IPR051251">
    <property type="entry name" value="STK_FNIP-Repeat"/>
</dbReference>
<gene>
    <name evidence="2" type="ORF">PPL_02111</name>
</gene>
<dbReference type="PANTHER" id="PTHR32134">
    <property type="entry name" value="FNIP REPEAT-CONTAINING PROTEIN"/>
    <property type="match status" value="1"/>
</dbReference>
<dbReference type="InterPro" id="IPR008615">
    <property type="entry name" value="FNIP"/>
</dbReference>
<feature type="region of interest" description="Disordered" evidence="1">
    <location>
        <begin position="286"/>
        <end position="305"/>
    </location>
</feature>
<comment type="caution">
    <text evidence="2">The sequence shown here is derived from an EMBL/GenBank/DDBJ whole genome shotgun (WGS) entry which is preliminary data.</text>
</comment>
<dbReference type="PANTHER" id="PTHR32134:SF180">
    <property type="entry name" value="FNIP REPEAT-CONTAINING PROTEIN"/>
    <property type="match status" value="1"/>
</dbReference>
<evidence type="ECO:0000313" key="2">
    <source>
        <dbReference type="EMBL" id="EFA85114.1"/>
    </source>
</evidence>
<dbReference type="Proteomes" id="UP000001396">
    <property type="component" value="Unassembled WGS sequence"/>
</dbReference>
<proteinExistence type="predicted"/>
<dbReference type="Pfam" id="PF05725">
    <property type="entry name" value="FNIP"/>
    <property type="match status" value="2"/>
</dbReference>
<sequence length="539" mass="62277">MMNNKTLNLFERLPFFVLNKIVGQLKENIDKVCFSLICKRLYNERNRYLYIPLDMSDDRSRWMISNLKLNSYANQIETYDHFDDEHYKITKFQCFDSKESLSTFYKKSLGTDSSPRFSNWILKENDNVDIKSLVVNYNFQGNICEIPCVKRVDTLLFIYPCETIDYRLPDNIKQMVIPFQDQEHCFGENACLPRQLDFLAIKCNQKIQKHFLPSSLSNLNLFSHDFNHPIDRDVLPDGLKHLTLIAGHYAHPILKGVLPTSLKSLTLSSYSGNLVFYDPLTLNHHDDNNNNNNNNNNYDNNNDNHNNTYIPNTLEKLMIGTPPALMDTKFNEILSSNLKTIGFLTNFSQFIDNNMIPPSVTKLHLSSYPQAGQPLVIPSGIRHLKISVLQSMIPRDSIPDSLEKLSILRLNHQNSGGSLFQSVLTPTFKSENSTIVTPFECITPSIRSIKLPLLYCLHSDLNDIPSNIQNITFVDFAMEKICLRRLDDQQKFLVMTPMNQGGIILSISKIIEMLSNRYQIERNQKNIWNIEYLEKNNIE</sequence>
<evidence type="ECO:0000256" key="1">
    <source>
        <dbReference type="SAM" id="MobiDB-lite"/>
    </source>
</evidence>
<evidence type="ECO:0000313" key="3">
    <source>
        <dbReference type="Proteomes" id="UP000001396"/>
    </source>
</evidence>
<keyword evidence="3" id="KW-1185">Reference proteome</keyword>
<organism evidence="2 3">
    <name type="scientific">Heterostelium pallidum (strain ATCC 26659 / Pp 5 / PN500)</name>
    <name type="common">Cellular slime mold</name>
    <name type="synonym">Polysphondylium pallidum</name>
    <dbReference type="NCBI Taxonomy" id="670386"/>
    <lineage>
        <taxon>Eukaryota</taxon>
        <taxon>Amoebozoa</taxon>
        <taxon>Evosea</taxon>
        <taxon>Eumycetozoa</taxon>
        <taxon>Dictyostelia</taxon>
        <taxon>Acytosteliales</taxon>
        <taxon>Acytosteliaceae</taxon>
        <taxon>Heterostelium</taxon>
    </lineage>
</organism>
<dbReference type="AlphaFoldDB" id="D3B1E0"/>
<protein>
    <submittedName>
        <fullName evidence="2">Uncharacterized protein</fullName>
    </submittedName>
</protein>
<dbReference type="FunCoup" id="D3B1E0">
    <property type="interactions" value="167"/>
</dbReference>
<feature type="compositionally biased region" description="Low complexity" evidence="1">
    <location>
        <begin position="289"/>
        <end position="305"/>
    </location>
</feature>
<accession>D3B1E0</accession>
<dbReference type="InParanoid" id="D3B1E0"/>
<dbReference type="GeneID" id="31357636"/>
<dbReference type="EMBL" id="ADBJ01000008">
    <property type="protein sequence ID" value="EFA85114.1"/>
    <property type="molecule type" value="Genomic_DNA"/>
</dbReference>